<dbReference type="InterPro" id="IPR017853">
    <property type="entry name" value="GH"/>
</dbReference>
<dbReference type="Pfam" id="PF23915">
    <property type="entry name" value="SusG_C"/>
    <property type="match status" value="1"/>
</dbReference>
<dbReference type="FunFam" id="3.90.400.10:FF:000002">
    <property type="entry name" value="Sucrose isomerase"/>
    <property type="match status" value="1"/>
</dbReference>
<dbReference type="InterPro" id="IPR056300">
    <property type="entry name" value="SusG-like_C"/>
</dbReference>
<dbReference type="NCBIfam" id="TIGR02403">
    <property type="entry name" value="trehalose_treC"/>
    <property type="match status" value="1"/>
</dbReference>
<dbReference type="GO" id="GO:0004556">
    <property type="term" value="F:alpha-amylase activity"/>
    <property type="evidence" value="ECO:0007669"/>
    <property type="project" value="TreeGrafter"/>
</dbReference>
<dbReference type="Pfam" id="PF00128">
    <property type="entry name" value="Alpha-amylase"/>
    <property type="match status" value="1"/>
</dbReference>
<evidence type="ECO:0000256" key="3">
    <source>
        <dbReference type="ARBA" id="ARBA00022490"/>
    </source>
</evidence>
<dbReference type="SUPFAM" id="SSF51011">
    <property type="entry name" value="Glycosyl hydrolase domain"/>
    <property type="match status" value="1"/>
</dbReference>
<organism evidence="8 9">
    <name type="scientific">Chelonobacter oris</name>
    <dbReference type="NCBI Taxonomy" id="505317"/>
    <lineage>
        <taxon>Bacteria</taxon>
        <taxon>Pseudomonadati</taxon>
        <taxon>Pseudomonadota</taxon>
        <taxon>Gammaproteobacteria</taxon>
        <taxon>Pasteurellales</taxon>
        <taxon>Pasteurellaceae</taxon>
        <taxon>Chelonobacter</taxon>
    </lineage>
</organism>
<reference evidence="8 9" key="1">
    <citation type="submission" date="2014-11" db="EMBL/GenBank/DDBJ databases">
        <title>Draft genome sequence of Chelonobacter oris 1662T, associated with respiratory disease in Hermann's Tortoises.</title>
        <authorList>
            <person name="Kudirkiene E."/>
            <person name="Hansen M.J."/>
            <person name="Bojesen A.M."/>
        </authorList>
    </citation>
    <scope>NUCLEOTIDE SEQUENCE [LARGE SCALE GENOMIC DNA]</scope>
    <source>
        <strain evidence="8 9">1662</strain>
    </source>
</reference>
<dbReference type="PANTHER" id="PTHR10357">
    <property type="entry name" value="ALPHA-AMYLASE FAMILY MEMBER"/>
    <property type="match status" value="1"/>
</dbReference>
<gene>
    <name evidence="8" type="ORF">OA57_10560</name>
</gene>
<keyword evidence="9" id="KW-1185">Reference proteome</keyword>
<dbReference type="InterPro" id="IPR013780">
    <property type="entry name" value="Glyco_hydro_b"/>
</dbReference>
<dbReference type="CDD" id="cd11333">
    <property type="entry name" value="AmyAc_SI_OligoGlu_DGase"/>
    <property type="match status" value="1"/>
</dbReference>
<dbReference type="PANTHER" id="PTHR10357:SF179">
    <property type="entry name" value="NEUTRAL AND BASIC AMINO ACID TRANSPORT PROTEIN RBAT"/>
    <property type="match status" value="1"/>
</dbReference>
<comment type="similarity">
    <text evidence="2">Belongs to the glycosyl hydrolase 13 family.</text>
</comment>
<dbReference type="AlphaFoldDB" id="A0A0A3AK07"/>
<feature type="domain" description="Glycosyl hydrolase family 13 catalytic" evidence="7">
    <location>
        <begin position="14"/>
        <end position="413"/>
    </location>
</feature>
<dbReference type="FunFam" id="2.60.40.1180:FF:000007">
    <property type="entry name" value="Sucrose isomerase"/>
    <property type="match status" value="1"/>
</dbReference>
<dbReference type="InterPro" id="IPR006047">
    <property type="entry name" value="GH13_cat_dom"/>
</dbReference>
<evidence type="ECO:0000256" key="2">
    <source>
        <dbReference type="ARBA" id="ARBA00008061"/>
    </source>
</evidence>
<accession>A0A0A3AK07</accession>
<dbReference type="Gene3D" id="3.20.20.80">
    <property type="entry name" value="Glycosidases"/>
    <property type="match status" value="1"/>
</dbReference>
<dbReference type="EC" id="3.2.1.93" evidence="6"/>
<dbReference type="SMART" id="SM00642">
    <property type="entry name" value="Aamy"/>
    <property type="match status" value="1"/>
</dbReference>
<evidence type="ECO:0000256" key="1">
    <source>
        <dbReference type="ARBA" id="ARBA00004496"/>
    </source>
</evidence>
<dbReference type="Gene3D" id="3.90.400.10">
    <property type="entry name" value="Oligo-1,6-glucosidase, Domain 2"/>
    <property type="match status" value="1"/>
</dbReference>
<keyword evidence="3" id="KW-0963">Cytoplasm</keyword>
<dbReference type="InterPro" id="IPR045857">
    <property type="entry name" value="O16G_dom_2"/>
</dbReference>
<keyword evidence="4 8" id="KW-0378">Hydrolase</keyword>
<dbReference type="OrthoDB" id="9805159at2"/>
<dbReference type="FunFam" id="3.20.20.80:FF:000014">
    <property type="entry name" value="Alpha,alpha-phosphotrehalase"/>
    <property type="match status" value="1"/>
</dbReference>
<protein>
    <recommendedName>
        <fullName evidence="6">Alpha,alpha-phosphotrehalase</fullName>
        <ecNumber evidence="6">3.2.1.93</ecNumber>
    </recommendedName>
</protein>
<dbReference type="NCBIfam" id="NF008183">
    <property type="entry name" value="PRK10933.1"/>
    <property type="match status" value="1"/>
</dbReference>
<evidence type="ECO:0000256" key="6">
    <source>
        <dbReference type="NCBIfam" id="TIGR02403"/>
    </source>
</evidence>
<evidence type="ECO:0000313" key="8">
    <source>
        <dbReference type="EMBL" id="KGQ69693.1"/>
    </source>
</evidence>
<dbReference type="RefSeq" id="WP_034617488.1">
    <property type="nucleotide sequence ID" value="NZ_JSUM01000015.1"/>
</dbReference>
<proteinExistence type="inferred from homology"/>
<evidence type="ECO:0000256" key="4">
    <source>
        <dbReference type="ARBA" id="ARBA00022801"/>
    </source>
</evidence>
<keyword evidence="5 8" id="KW-0326">Glycosidase</keyword>
<sequence length="552" mass="64257">MQQTTWWKNGVIYQIYPKSFQDTSGNGVGDINGIILRLDYLQHLGIDAIWITPIYPSPQVDNGYDVSDYCAINPDYGTMADFEKLVDEAHRRNIRIVMDMVFNHTSTEHRWFKQAQNPDSEYHDYYIWRGERQSAVPNNWRSKFGGGAWKWCEKVGKHYLHLFAAEQADLNWENEKVRSELQQVCRFWADKGVDGLRLDVINLVSKNQDFPNDNQGDGRRFYTDGPRIHEFIQQLSAQVFQPQGLMTVGEMSSTSLENCQQYANLNGTELSMTFNFHHLKVDYPNGEKWTYAEPDYVELKSIFNYWQQGMHDKAWNALFWCNHDQPRIVSRFGDETALRTVSAKMLAMVLHGMQGTPYIYQGEELGMTNPGFSRIEQYRDVESLNMYRELLANGTDKALVLKILGQKSRDNSRTPMQWNSSENAGFSKAQPWIAPAGNYTEINAESAVDNPDSVFYCYKNLIRLRKQLPIFTDGNYQDLLPDHPFVWSYLRHNGKQKLWVLANLSNQVQRVKYPEICRCGHWQRLMDNYPQSTISDDELLLQPYQGLYLLLQ</sequence>
<name>A0A0A3AK07_9PAST</name>
<evidence type="ECO:0000313" key="9">
    <source>
        <dbReference type="Proteomes" id="UP000030380"/>
    </source>
</evidence>
<evidence type="ECO:0000256" key="5">
    <source>
        <dbReference type="ARBA" id="ARBA00023295"/>
    </source>
</evidence>
<dbReference type="Gene3D" id="2.60.40.1180">
    <property type="entry name" value="Golgi alpha-mannosidase II"/>
    <property type="match status" value="1"/>
</dbReference>
<evidence type="ECO:0000259" key="7">
    <source>
        <dbReference type="SMART" id="SM00642"/>
    </source>
</evidence>
<dbReference type="STRING" id="505317.OA57_10560"/>
<dbReference type="InterPro" id="IPR012769">
    <property type="entry name" value="Trehalose_TreC"/>
</dbReference>
<dbReference type="SUPFAM" id="SSF51445">
    <property type="entry name" value="(Trans)glycosidases"/>
    <property type="match status" value="1"/>
</dbReference>
<dbReference type="GO" id="GO:0008788">
    <property type="term" value="F:alpha,alpha-phosphotrehalase activity"/>
    <property type="evidence" value="ECO:0007669"/>
    <property type="project" value="UniProtKB-UniRule"/>
</dbReference>
<comment type="subcellular location">
    <subcellularLocation>
        <location evidence="1">Cytoplasm</location>
    </subcellularLocation>
</comment>
<dbReference type="Proteomes" id="UP000030380">
    <property type="component" value="Unassembled WGS sequence"/>
</dbReference>
<dbReference type="GO" id="GO:0005993">
    <property type="term" value="P:trehalose catabolic process"/>
    <property type="evidence" value="ECO:0007669"/>
    <property type="project" value="InterPro"/>
</dbReference>
<comment type="caution">
    <text evidence="8">The sequence shown here is derived from an EMBL/GenBank/DDBJ whole genome shotgun (WGS) entry which is preliminary data.</text>
</comment>
<dbReference type="EMBL" id="JSUM01000015">
    <property type="protein sequence ID" value="KGQ69693.1"/>
    <property type="molecule type" value="Genomic_DNA"/>
</dbReference>
<dbReference type="GO" id="GO:0005737">
    <property type="term" value="C:cytoplasm"/>
    <property type="evidence" value="ECO:0007669"/>
    <property type="project" value="UniProtKB-SubCell"/>
</dbReference>